<dbReference type="AlphaFoldDB" id="A0A0F9JSN1"/>
<dbReference type="InterPro" id="IPR010767">
    <property type="entry name" value="Phage_CGC-2007_Cje0229"/>
</dbReference>
<proteinExistence type="predicted"/>
<protein>
    <recommendedName>
        <fullName evidence="2">DUF1353 domain-containing protein</fullName>
    </recommendedName>
</protein>
<evidence type="ECO:0000313" key="1">
    <source>
        <dbReference type="EMBL" id="KKM65451.1"/>
    </source>
</evidence>
<sequence length="130" mass="15507">MSNFKTPLVVSPLPDGKHWKLHTRFTYEVSPELLVAIPAGFVTDFASVPWPFWNFIRPWGKWGKAAVLHDFMYQNHRPFCFPANQRSVYRSEADWFFREAMEALGVAPWRRNLMYWGVRAFGWLAWRKKR</sequence>
<organism evidence="1">
    <name type="scientific">marine sediment metagenome</name>
    <dbReference type="NCBI Taxonomy" id="412755"/>
    <lineage>
        <taxon>unclassified sequences</taxon>
        <taxon>metagenomes</taxon>
        <taxon>ecological metagenomes</taxon>
    </lineage>
</organism>
<accession>A0A0F9JSN1</accession>
<comment type="caution">
    <text evidence="1">The sequence shown here is derived from an EMBL/GenBank/DDBJ whole genome shotgun (WGS) entry which is preliminary data.</text>
</comment>
<name>A0A0F9JSN1_9ZZZZ</name>
<evidence type="ECO:0008006" key="2">
    <source>
        <dbReference type="Google" id="ProtNLM"/>
    </source>
</evidence>
<dbReference type="EMBL" id="LAZR01010723">
    <property type="protein sequence ID" value="KKM65451.1"/>
    <property type="molecule type" value="Genomic_DNA"/>
</dbReference>
<dbReference type="Pfam" id="PF07087">
    <property type="entry name" value="DUF1353"/>
    <property type="match status" value="1"/>
</dbReference>
<reference evidence="1" key="1">
    <citation type="journal article" date="2015" name="Nature">
        <title>Complex archaea that bridge the gap between prokaryotes and eukaryotes.</title>
        <authorList>
            <person name="Spang A."/>
            <person name="Saw J.H."/>
            <person name="Jorgensen S.L."/>
            <person name="Zaremba-Niedzwiedzka K."/>
            <person name="Martijn J."/>
            <person name="Lind A.E."/>
            <person name="van Eijk R."/>
            <person name="Schleper C."/>
            <person name="Guy L."/>
            <person name="Ettema T.J."/>
        </authorList>
    </citation>
    <scope>NUCLEOTIDE SEQUENCE</scope>
</reference>
<gene>
    <name evidence="1" type="ORF">LCGC14_1491230</name>
</gene>